<dbReference type="OrthoDB" id="92887at2"/>
<evidence type="ECO:0000256" key="4">
    <source>
        <dbReference type="ARBA" id="ARBA00023136"/>
    </source>
</evidence>
<sequence length="245" mass="27981">MLLNHLNPSIKALTVCIFIVHLAFVFEPMPVFLFLIWTIVATFIFGNVNWKKYVLYFLPFFIFAFGMLWTTIAFADTSEHTNEVINLLGLTVPLDSFLVALALSLRILNVAALSLMFIFTTNTVDFILSLIQQLKLPPKIAYGVLAGYRFLPLMKDEIKIIHAAHQVRGVNQGKSLKDKFSQYKRFAIPLLASAIRKAERTAVAMESKGFTGDRNRTFYRQFFVTKRDFVLPGILLLGFWGAWFL</sequence>
<evidence type="ECO:0000256" key="5">
    <source>
        <dbReference type="SAM" id="Phobius"/>
    </source>
</evidence>
<dbReference type="CDD" id="cd16914">
    <property type="entry name" value="EcfT"/>
    <property type="match status" value="1"/>
</dbReference>
<keyword evidence="3 5" id="KW-1133">Transmembrane helix</keyword>
<evidence type="ECO:0000313" key="7">
    <source>
        <dbReference type="Proteomes" id="UP001138793"/>
    </source>
</evidence>
<dbReference type="Pfam" id="PF02361">
    <property type="entry name" value="CbiQ"/>
    <property type="match status" value="1"/>
</dbReference>
<gene>
    <name evidence="6" type="ORF">J2Z64_001255</name>
</gene>
<dbReference type="GO" id="GO:0043190">
    <property type="term" value="C:ATP-binding cassette (ABC) transporter complex"/>
    <property type="evidence" value="ECO:0007669"/>
    <property type="project" value="TreeGrafter"/>
</dbReference>
<dbReference type="GO" id="GO:0006824">
    <property type="term" value="P:cobalt ion transport"/>
    <property type="evidence" value="ECO:0007669"/>
    <property type="project" value="TreeGrafter"/>
</dbReference>
<dbReference type="PANTHER" id="PTHR43723">
    <property type="entry name" value="COBALT TRANSPORT PROTEIN CBIQ"/>
    <property type="match status" value="1"/>
</dbReference>
<feature type="transmembrane region" description="Helical" evidence="5">
    <location>
        <begin position="229"/>
        <end position="244"/>
    </location>
</feature>
<dbReference type="RefSeq" id="WP_149472936.1">
    <property type="nucleotide sequence ID" value="NZ_JAGGMB010000003.1"/>
</dbReference>
<dbReference type="InterPro" id="IPR052770">
    <property type="entry name" value="Cobalt_transport_CbiQ"/>
</dbReference>
<comment type="subcellular location">
    <subcellularLocation>
        <location evidence="1">Membrane</location>
        <topology evidence="1">Multi-pass membrane protein</topology>
    </subcellularLocation>
</comment>
<protein>
    <submittedName>
        <fullName evidence="6">Energy-coupling factor transport system permease protein</fullName>
    </submittedName>
</protein>
<feature type="transmembrane region" description="Helical" evidence="5">
    <location>
        <begin position="31"/>
        <end position="48"/>
    </location>
</feature>
<proteinExistence type="predicted"/>
<dbReference type="PANTHER" id="PTHR43723:SF1">
    <property type="entry name" value="COBALT TRANSPORT PROTEIN CBIQ"/>
    <property type="match status" value="1"/>
</dbReference>
<name>A0A9X0YTS5_9BACI</name>
<keyword evidence="7" id="KW-1185">Reference proteome</keyword>
<feature type="transmembrane region" description="Helical" evidence="5">
    <location>
        <begin position="54"/>
        <end position="75"/>
    </location>
</feature>
<accession>A0A9X0YTS5</accession>
<comment type="caution">
    <text evidence="6">The sequence shown here is derived from an EMBL/GenBank/DDBJ whole genome shotgun (WGS) entry which is preliminary data.</text>
</comment>
<dbReference type="AlphaFoldDB" id="A0A9X0YTS5"/>
<dbReference type="InterPro" id="IPR003339">
    <property type="entry name" value="ABC/ECF_trnsptr_transmembrane"/>
</dbReference>
<evidence type="ECO:0000313" key="6">
    <source>
        <dbReference type="EMBL" id="MBP2077024.1"/>
    </source>
</evidence>
<dbReference type="Proteomes" id="UP001138793">
    <property type="component" value="Unassembled WGS sequence"/>
</dbReference>
<dbReference type="EMBL" id="JAGGMB010000003">
    <property type="protein sequence ID" value="MBP2077024.1"/>
    <property type="molecule type" value="Genomic_DNA"/>
</dbReference>
<reference evidence="6" key="1">
    <citation type="submission" date="2021-03" db="EMBL/GenBank/DDBJ databases">
        <title>Genomic Encyclopedia of Type Strains, Phase IV (KMG-IV): sequencing the most valuable type-strain genomes for metagenomic binning, comparative biology and taxonomic classification.</title>
        <authorList>
            <person name="Goeker M."/>
        </authorList>
    </citation>
    <scope>NUCLEOTIDE SEQUENCE</scope>
    <source>
        <strain evidence="6">DSM 107338</strain>
    </source>
</reference>
<keyword evidence="4 5" id="KW-0472">Membrane</keyword>
<keyword evidence="2 5" id="KW-0812">Transmembrane</keyword>
<evidence type="ECO:0000256" key="3">
    <source>
        <dbReference type="ARBA" id="ARBA00022989"/>
    </source>
</evidence>
<evidence type="ECO:0000256" key="1">
    <source>
        <dbReference type="ARBA" id="ARBA00004141"/>
    </source>
</evidence>
<evidence type="ECO:0000256" key="2">
    <source>
        <dbReference type="ARBA" id="ARBA00022692"/>
    </source>
</evidence>
<organism evidence="6 7">
    <name type="scientific">Oceanobacillus polygoni</name>
    <dbReference type="NCBI Taxonomy" id="1235259"/>
    <lineage>
        <taxon>Bacteria</taxon>
        <taxon>Bacillati</taxon>
        <taxon>Bacillota</taxon>
        <taxon>Bacilli</taxon>
        <taxon>Bacillales</taxon>
        <taxon>Bacillaceae</taxon>
        <taxon>Oceanobacillus</taxon>
    </lineage>
</organism>